<organism evidence="2 3">
    <name type="scientific">Ancylomarina salipaludis</name>
    <dbReference type="NCBI Taxonomy" id="2501299"/>
    <lineage>
        <taxon>Bacteria</taxon>
        <taxon>Pseudomonadati</taxon>
        <taxon>Bacteroidota</taxon>
        <taxon>Bacteroidia</taxon>
        <taxon>Marinilabiliales</taxon>
        <taxon>Marinifilaceae</taxon>
        <taxon>Ancylomarina</taxon>
    </lineage>
</organism>
<keyword evidence="1" id="KW-0472">Membrane</keyword>
<proteinExistence type="predicted"/>
<keyword evidence="1" id="KW-0812">Transmembrane</keyword>
<reference evidence="2 3" key="1">
    <citation type="submission" date="2019-01" db="EMBL/GenBank/DDBJ databases">
        <title>Ancylomarina salipaludis sp. nov., isolated from a salt marsh.</title>
        <authorList>
            <person name="Yoon J.-H."/>
        </authorList>
    </citation>
    <scope>NUCLEOTIDE SEQUENCE [LARGE SCALE GENOMIC DNA]</scope>
    <source>
        <strain evidence="2 3">SHSM-M15</strain>
    </source>
</reference>
<dbReference type="RefSeq" id="WP_129251902.1">
    <property type="nucleotide sequence ID" value="NZ_SAXA01000001.1"/>
</dbReference>
<feature type="transmembrane region" description="Helical" evidence="1">
    <location>
        <begin position="7"/>
        <end position="26"/>
    </location>
</feature>
<protein>
    <submittedName>
        <fullName evidence="2">Uncharacterized protein</fullName>
    </submittedName>
</protein>
<dbReference type="AlphaFoldDB" id="A0A4Q1JR29"/>
<dbReference type="Proteomes" id="UP000289703">
    <property type="component" value="Unassembled WGS sequence"/>
</dbReference>
<accession>A0A4Q1JR29</accession>
<keyword evidence="1" id="KW-1133">Transmembrane helix</keyword>
<evidence type="ECO:0000313" key="2">
    <source>
        <dbReference type="EMBL" id="RXQ97410.1"/>
    </source>
</evidence>
<feature type="transmembrane region" description="Helical" evidence="1">
    <location>
        <begin position="200"/>
        <end position="222"/>
    </location>
</feature>
<gene>
    <name evidence="2" type="ORF">EO244_00545</name>
</gene>
<feature type="transmembrane region" description="Helical" evidence="1">
    <location>
        <begin position="268"/>
        <end position="290"/>
    </location>
</feature>
<dbReference type="EMBL" id="SAXA01000001">
    <property type="protein sequence ID" value="RXQ97410.1"/>
    <property type="molecule type" value="Genomic_DNA"/>
</dbReference>
<sequence length="305" mass="35168">MKKNKIVKYICLAFIIIVILSLWLSFRSEVKNDFHSFPYELNENESLSTLSLRSLESNKLLLDITLEDTKRVITNVHLTSFNINSGKNNLKIHSKQIALPFHSEWANGKGKYYFKDIEIYIPTNQSFYPFSSVQTNLQISFKDSDNNSFASKELILVDYLLNHTIEVNKQFKDPFTEQTKGKIAIDLKKGESGFSIVFKYLFAFRLLVGAVLIILFSGLIYITYTTIKSKTVELNQLIITITIFLGIPGLISYLKFDSNGVMNGVDVWIIMVIVWILILFFLQINKLAILRHTSNHKSKKNEIFR</sequence>
<comment type="caution">
    <text evidence="2">The sequence shown here is derived from an EMBL/GenBank/DDBJ whole genome shotgun (WGS) entry which is preliminary data.</text>
</comment>
<evidence type="ECO:0000313" key="3">
    <source>
        <dbReference type="Proteomes" id="UP000289703"/>
    </source>
</evidence>
<evidence type="ECO:0000256" key="1">
    <source>
        <dbReference type="SAM" id="Phobius"/>
    </source>
</evidence>
<name>A0A4Q1JR29_9BACT</name>
<keyword evidence="3" id="KW-1185">Reference proteome</keyword>
<feature type="transmembrane region" description="Helical" evidence="1">
    <location>
        <begin position="234"/>
        <end position="256"/>
    </location>
</feature>